<organism evidence="1 2">
    <name type="scientific">Clytia hemisphaerica</name>
    <dbReference type="NCBI Taxonomy" id="252671"/>
    <lineage>
        <taxon>Eukaryota</taxon>
        <taxon>Metazoa</taxon>
        <taxon>Cnidaria</taxon>
        <taxon>Hydrozoa</taxon>
        <taxon>Hydroidolina</taxon>
        <taxon>Leptothecata</taxon>
        <taxon>Obeliida</taxon>
        <taxon>Clytiidae</taxon>
        <taxon>Clytia</taxon>
    </lineage>
</organism>
<dbReference type="InterPro" id="IPR036514">
    <property type="entry name" value="SGNH_hydro_sf"/>
</dbReference>
<dbReference type="OrthoDB" id="5960788at2759"/>
<dbReference type="PANTHER" id="PTHR16165:SF5">
    <property type="entry name" value="NXPE FAMILY MEMBER 3"/>
    <property type="match status" value="1"/>
</dbReference>
<proteinExistence type="predicted"/>
<dbReference type="AlphaFoldDB" id="A0A7M5WVE2"/>
<sequence>DYGNGRYIAYFRPHLAGSYTLHLTLEHSLCDGLLDPPSNWFQLGDSHGRYQNEDGFKISDTLLTEAIQPINFEVPSSEIKNRKANLKCQRENCILNTNHGYWSGKNFIDLATGRPVTEFVSRKLKRKLKSFAAFGDSLTYRFYGLIKEKCLKLFYFCNPVYTWSYKVKKKELKNKIIYDGLDFDESRFLGEIHAAMKGKTVFLINFGLHHVSTLPMERCFKLFQQFIKLVKIKRKKGIGPLVIWKTTTPPFLENRQDKTKNADWHHYRTKQRIEVWNSYTIEECCKAGIDVLDVYEMALSSPKKTLDGVHYPNTVFESAE</sequence>
<evidence type="ECO:0000313" key="1">
    <source>
        <dbReference type="EnsemblMetazoa" id="CLYHEMP013737.1"/>
    </source>
</evidence>
<dbReference type="Gene3D" id="3.40.50.1110">
    <property type="entry name" value="SGNH hydrolase"/>
    <property type="match status" value="1"/>
</dbReference>
<dbReference type="PANTHER" id="PTHR16165">
    <property type="entry name" value="NXPE FAMILY MEMBER"/>
    <property type="match status" value="1"/>
</dbReference>
<reference evidence="1" key="1">
    <citation type="submission" date="2021-01" db="UniProtKB">
        <authorList>
            <consortium name="EnsemblMetazoa"/>
        </authorList>
    </citation>
    <scope>IDENTIFICATION</scope>
</reference>
<dbReference type="Proteomes" id="UP000594262">
    <property type="component" value="Unplaced"/>
</dbReference>
<protein>
    <submittedName>
        <fullName evidence="1">Uncharacterized protein</fullName>
    </submittedName>
</protein>
<evidence type="ECO:0000313" key="2">
    <source>
        <dbReference type="Proteomes" id="UP000594262"/>
    </source>
</evidence>
<dbReference type="SUPFAM" id="SSF52266">
    <property type="entry name" value="SGNH hydrolase"/>
    <property type="match status" value="1"/>
</dbReference>
<name>A0A7M5WVE2_9CNID</name>
<keyword evidence="2" id="KW-1185">Reference proteome</keyword>
<accession>A0A7M5WVE2</accession>
<dbReference type="EnsemblMetazoa" id="CLYHEMT013737.1">
    <property type="protein sequence ID" value="CLYHEMP013737.1"/>
    <property type="gene ID" value="CLYHEMG013737"/>
</dbReference>